<evidence type="ECO:0000313" key="3">
    <source>
        <dbReference type="Proteomes" id="UP000176244"/>
    </source>
</evidence>
<evidence type="ECO:0000256" key="1">
    <source>
        <dbReference type="ARBA" id="ARBA00008591"/>
    </source>
</evidence>
<name>A0A1F2PGQ8_9FIRM</name>
<dbReference type="InterPro" id="IPR018445">
    <property type="entry name" value="Put_Phosphate_transp_reg"/>
</dbReference>
<dbReference type="InterPro" id="IPR052912">
    <property type="entry name" value="UPF0111_domain"/>
</dbReference>
<comment type="caution">
    <text evidence="2">The sequence shown here is derived from an EMBL/GenBank/DDBJ whole genome shotgun (WGS) entry which is preliminary data.</text>
</comment>
<dbReference type="OrthoDB" id="9797568at2"/>
<dbReference type="EMBL" id="LKEU01000030">
    <property type="protein sequence ID" value="OFV70500.1"/>
    <property type="molecule type" value="Genomic_DNA"/>
</dbReference>
<dbReference type="PANTHER" id="PTHR37298">
    <property type="entry name" value="UPF0111 PROTEIN YKAA"/>
    <property type="match status" value="1"/>
</dbReference>
<organism evidence="2 3">
    <name type="scientific">Acetobacterium wieringae</name>
    <dbReference type="NCBI Taxonomy" id="52694"/>
    <lineage>
        <taxon>Bacteria</taxon>
        <taxon>Bacillati</taxon>
        <taxon>Bacillota</taxon>
        <taxon>Clostridia</taxon>
        <taxon>Eubacteriales</taxon>
        <taxon>Eubacteriaceae</taxon>
        <taxon>Acetobacterium</taxon>
    </lineage>
</organism>
<dbReference type="RefSeq" id="WP_070371284.1">
    <property type="nucleotide sequence ID" value="NZ_LKEU01000030.1"/>
</dbReference>
<comment type="similarity">
    <text evidence="1">Belongs to the UPF0111 family.</text>
</comment>
<reference evidence="2 3" key="1">
    <citation type="submission" date="2015-09" db="EMBL/GenBank/DDBJ databases">
        <title>Genome sequence of Acetobacterium wieringae DSM 1911.</title>
        <authorList>
            <person name="Poehlein A."/>
            <person name="Bengelsdorf F.R."/>
            <person name="Schiel-Bengelsdorf B."/>
            <person name="Duerre P."/>
            <person name="Daniel R."/>
        </authorList>
    </citation>
    <scope>NUCLEOTIDE SEQUENCE [LARGE SCALE GENOMIC DNA]</scope>
    <source>
        <strain evidence="2 3">DSM 1911</strain>
    </source>
</reference>
<dbReference type="Gene3D" id="1.20.58.220">
    <property type="entry name" value="Phosphate transport system protein phou homolog 2, domain 2"/>
    <property type="match status" value="1"/>
</dbReference>
<dbReference type="Proteomes" id="UP000176244">
    <property type="component" value="Unassembled WGS sequence"/>
</dbReference>
<dbReference type="Pfam" id="PF01865">
    <property type="entry name" value="PhoU_div"/>
    <property type="match status" value="1"/>
</dbReference>
<dbReference type="STRING" id="52694.ACWI_19790"/>
<dbReference type="AlphaFoldDB" id="A0A1F2PGQ8"/>
<sequence length="210" mass="24587">MSKKVKTKGYNYYKEFIAVSNLIVKASEMLNETLQDYDLKSLEKKLVKLHEVERTADNLKYEMMEFMYSDFLPPIEREDIINLACALDTIIDLIEDILKYLDMFQIGKITPEMFKFMDLIVRSATCLHEAIKELKSFKKPKTLNEAIIAINRLENEGDDLYVHSVRQLFIDKRDHIETIALIRIYDYFEESCDSFEDAADIISSIILKNS</sequence>
<proteinExistence type="inferred from homology"/>
<accession>A0A1F2PGQ8</accession>
<evidence type="ECO:0000313" key="2">
    <source>
        <dbReference type="EMBL" id="OFV70500.1"/>
    </source>
</evidence>
<protein>
    <submittedName>
        <fullName evidence="2">Putative pit accessory protein</fullName>
    </submittedName>
</protein>
<dbReference type="InterPro" id="IPR038078">
    <property type="entry name" value="PhoU-like_sf"/>
</dbReference>
<gene>
    <name evidence="2" type="ORF">ACWI_19790</name>
</gene>
<dbReference type="PANTHER" id="PTHR37298:SF1">
    <property type="entry name" value="UPF0111 PROTEIN YKAA"/>
    <property type="match status" value="1"/>
</dbReference>